<sequence>MKKLSSSFARLLAVAGCALALGSCNRAEYAMLPKTSTYYGEAAHRHVAAAPAASEQPAAVAAAPVAAPAPIVEAPAPVAAMAPAAPRTVAPKALATPAAVAATTAAAPAPKPTLVQRMLANKAVKSVDKMMAKVQGKQATANTARIDGNLRTAIIALLIAVIASLFAGISGGVGTIFGIIAVIAAIIGLVFLVLWLLDNV</sequence>
<evidence type="ECO:0000313" key="3">
    <source>
        <dbReference type="EMBL" id="OGX89818.1"/>
    </source>
</evidence>
<comment type="caution">
    <text evidence="3">The sequence shown here is derived from an EMBL/GenBank/DDBJ whole genome shotgun (WGS) entry which is preliminary data.</text>
</comment>
<feature type="transmembrane region" description="Helical" evidence="1">
    <location>
        <begin position="176"/>
        <end position="197"/>
    </location>
</feature>
<dbReference type="Proteomes" id="UP000177506">
    <property type="component" value="Unassembled WGS sequence"/>
</dbReference>
<keyword evidence="4" id="KW-1185">Reference proteome</keyword>
<evidence type="ECO:0000256" key="2">
    <source>
        <dbReference type="SAM" id="SignalP"/>
    </source>
</evidence>
<keyword evidence="1" id="KW-1133">Transmembrane helix</keyword>
<protein>
    <recommendedName>
        <fullName evidence="5">Translation initiation factor 2</fullName>
    </recommendedName>
</protein>
<keyword evidence="2" id="KW-0732">Signal</keyword>
<dbReference type="EMBL" id="MDZA01000233">
    <property type="protein sequence ID" value="OGX89818.1"/>
    <property type="molecule type" value="Genomic_DNA"/>
</dbReference>
<keyword evidence="1" id="KW-0812">Transmembrane</keyword>
<dbReference type="AlphaFoldDB" id="A0A1G1TG21"/>
<evidence type="ECO:0000256" key="1">
    <source>
        <dbReference type="SAM" id="Phobius"/>
    </source>
</evidence>
<accession>A0A1G1TG21</accession>
<evidence type="ECO:0008006" key="5">
    <source>
        <dbReference type="Google" id="ProtNLM"/>
    </source>
</evidence>
<proteinExistence type="predicted"/>
<feature type="chain" id="PRO_5009579438" description="Translation initiation factor 2" evidence="2">
    <location>
        <begin position="21"/>
        <end position="200"/>
    </location>
</feature>
<keyword evidence="1" id="KW-0472">Membrane</keyword>
<name>A0A1G1TG21_9BACT</name>
<feature type="signal peptide" evidence="2">
    <location>
        <begin position="1"/>
        <end position="20"/>
    </location>
</feature>
<organism evidence="3 4">
    <name type="scientific">Hymenobacter coccineus</name>
    <dbReference type="NCBI Taxonomy" id="1908235"/>
    <lineage>
        <taxon>Bacteria</taxon>
        <taxon>Pseudomonadati</taxon>
        <taxon>Bacteroidota</taxon>
        <taxon>Cytophagia</taxon>
        <taxon>Cytophagales</taxon>
        <taxon>Hymenobacteraceae</taxon>
        <taxon>Hymenobacter</taxon>
    </lineage>
</organism>
<dbReference type="RefSeq" id="WP_070744364.1">
    <property type="nucleotide sequence ID" value="NZ_MDZA01000233.1"/>
</dbReference>
<evidence type="ECO:0000313" key="4">
    <source>
        <dbReference type="Proteomes" id="UP000177506"/>
    </source>
</evidence>
<dbReference type="PROSITE" id="PS51257">
    <property type="entry name" value="PROKAR_LIPOPROTEIN"/>
    <property type="match status" value="1"/>
</dbReference>
<feature type="transmembrane region" description="Helical" evidence="1">
    <location>
        <begin position="150"/>
        <end position="169"/>
    </location>
</feature>
<reference evidence="3 4" key="1">
    <citation type="submission" date="2016-08" db="EMBL/GenBank/DDBJ databases">
        <title>Hymenobacter coccineus sp. nov., Hymenobacter lapidarius sp. nov. and Hymenobacter glacialis sp. nov., isolated from Antarctic soil.</title>
        <authorList>
            <person name="Sedlacek I."/>
            <person name="Kralova S."/>
            <person name="Kyrova K."/>
            <person name="Maslanova I."/>
            <person name="Stankova E."/>
            <person name="Vrbovska V."/>
            <person name="Nemec M."/>
            <person name="Bartak M."/>
            <person name="Svec P."/>
            <person name="Busse H.-J."/>
            <person name="Pantucek R."/>
        </authorList>
    </citation>
    <scope>NUCLEOTIDE SEQUENCE [LARGE SCALE GENOMIC DNA]</scope>
    <source>
        <strain evidence="3 4">CCM 8649</strain>
    </source>
</reference>
<gene>
    <name evidence="3" type="ORF">BEN49_08220</name>
</gene>